<dbReference type="AlphaFoldDB" id="A0A1T4T1S4"/>
<keyword evidence="2" id="KW-0378">Hydrolase</keyword>
<evidence type="ECO:0000313" key="3">
    <source>
        <dbReference type="Proteomes" id="UP000190637"/>
    </source>
</evidence>
<evidence type="ECO:0000259" key="1">
    <source>
        <dbReference type="Pfam" id="PF00326"/>
    </source>
</evidence>
<organism evidence="2 3">
    <name type="scientific">Marinactinospora thermotolerans DSM 45154</name>
    <dbReference type="NCBI Taxonomy" id="1122192"/>
    <lineage>
        <taxon>Bacteria</taxon>
        <taxon>Bacillati</taxon>
        <taxon>Actinomycetota</taxon>
        <taxon>Actinomycetes</taxon>
        <taxon>Streptosporangiales</taxon>
        <taxon>Nocardiopsidaceae</taxon>
        <taxon>Marinactinospora</taxon>
    </lineage>
</organism>
<dbReference type="RefSeq" id="WP_078763548.1">
    <property type="nucleotide sequence ID" value="NZ_FUWS01000013.1"/>
</dbReference>
<dbReference type="GO" id="GO:0008236">
    <property type="term" value="F:serine-type peptidase activity"/>
    <property type="evidence" value="ECO:0007669"/>
    <property type="project" value="InterPro"/>
</dbReference>
<keyword evidence="3" id="KW-1185">Reference proteome</keyword>
<dbReference type="InterPro" id="IPR029058">
    <property type="entry name" value="AB_hydrolase_fold"/>
</dbReference>
<dbReference type="GO" id="GO:0006508">
    <property type="term" value="P:proteolysis"/>
    <property type="evidence" value="ECO:0007669"/>
    <property type="project" value="InterPro"/>
</dbReference>
<dbReference type="Proteomes" id="UP000190637">
    <property type="component" value="Unassembled WGS sequence"/>
</dbReference>
<feature type="domain" description="Peptidase S9 prolyl oligopeptidase catalytic" evidence="1">
    <location>
        <begin position="104"/>
        <end position="250"/>
    </location>
</feature>
<reference evidence="2 3" key="1">
    <citation type="submission" date="2017-02" db="EMBL/GenBank/DDBJ databases">
        <authorList>
            <person name="Peterson S.W."/>
        </authorList>
    </citation>
    <scope>NUCLEOTIDE SEQUENCE [LARGE SCALE GENOMIC DNA]</scope>
    <source>
        <strain evidence="2 3">DSM 45154</strain>
    </source>
</reference>
<name>A0A1T4T1S4_9ACTN</name>
<sequence>MVADGTLARPLTGFAAGVPYVAVPPYDGGAAPMVIALHAFEPPRSEAALAGTLPLTRLPAWRFYLGLPMFGARLPKGGVAEVNHLGQSDYLLHLYGPVIEQAAMELVEVAEELRERFPVHDGPFGLAGVGAGGAAALLALAESRLPIGAMAVVNPIIDPTPVLAARERHLGIAYHWSEQSREAAAWLDFTARAAEIGARAPLPPLLVITGGLDEVIRPEHGQAFHDALAPYHPAPALRHVVIPDLAHTMGPEPGLVPGPPTPGSVLVDRALTEWFHLHLTSAVEETVRFR</sequence>
<proteinExistence type="predicted"/>
<dbReference type="STRING" id="1122192.SAMN02745673_04299"/>
<evidence type="ECO:0000313" key="2">
    <source>
        <dbReference type="EMBL" id="SKA34460.1"/>
    </source>
</evidence>
<gene>
    <name evidence="2" type="ORF">SAMN02745673_04299</name>
</gene>
<accession>A0A1T4T1S4</accession>
<dbReference type="OrthoDB" id="6059224at2"/>
<protein>
    <submittedName>
        <fullName evidence="2">Alpha/beta hydrolase family protein</fullName>
    </submittedName>
</protein>
<dbReference type="Gene3D" id="3.40.50.1820">
    <property type="entry name" value="alpha/beta hydrolase"/>
    <property type="match status" value="1"/>
</dbReference>
<dbReference type="InterPro" id="IPR001375">
    <property type="entry name" value="Peptidase_S9_cat"/>
</dbReference>
<dbReference type="Pfam" id="PF00326">
    <property type="entry name" value="Peptidase_S9"/>
    <property type="match status" value="1"/>
</dbReference>
<dbReference type="SUPFAM" id="SSF53474">
    <property type="entry name" value="alpha/beta-Hydrolases"/>
    <property type="match status" value="1"/>
</dbReference>
<dbReference type="EMBL" id="FUWS01000013">
    <property type="protein sequence ID" value="SKA34460.1"/>
    <property type="molecule type" value="Genomic_DNA"/>
</dbReference>